<sequence>MLFFLFRCLIQNRRNFSLSSTLCASHAAAITSKQQNKIQESLPLQTNGIVLVPQKLHEHLFGETSANCEQISQMARRKSEEEFLVEEKLKLPQLKSKSLMGHFKVLAEEQFRELVI</sequence>
<evidence type="ECO:0000313" key="1">
    <source>
        <dbReference type="Proteomes" id="UP000095281"/>
    </source>
</evidence>
<proteinExistence type="predicted"/>
<dbReference type="AlphaFoldDB" id="A0A1I8BLY4"/>
<dbReference type="Proteomes" id="UP000095281">
    <property type="component" value="Unplaced"/>
</dbReference>
<evidence type="ECO:0000313" key="2">
    <source>
        <dbReference type="WBParaSite" id="MhA1_Contig316.frz3.gene14"/>
    </source>
</evidence>
<organism evidence="1 2">
    <name type="scientific">Meloidogyne hapla</name>
    <name type="common">Root-knot nematode worm</name>
    <dbReference type="NCBI Taxonomy" id="6305"/>
    <lineage>
        <taxon>Eukaryota</taxon>
        <taxon>Metazoa</taxon>
        <taxon>Ecdysozoa</taxon>
        <taxon>Nematoda</taxon>
        <taxon>Chromadorea</taxon>
        <taxon>Rhabditida</taxon>
        <taxon>Tylenchina</taxon>
        <taxon>Tylenchomorpha</taxon>
        <taxon>Tylenchoidea</taxon>
        <taxon>Meloidogynidae</taxon>
        <taxon>Meloidogyninae</taxon>
        <taxon>Meloidogyne</taxon>
    </lineage>
</organism>
<reference evidence="2" key="1">
    <citation type="submission" date="2016-11" db="UniProtKB">
        <authorList>
            <consortium name="WormBaseParasite"/>
        </authorList>
    </citation>
    <scope>IDENTIFICATION</scope>
</reference>
<dbReference type="WBParaSite" id="MhA1_Contig316.frz3.gene14">
    <property type="protein sequence ID" value="MhA1_Contig316.frz3.gene14"/>
    <property type="gene ID" value="MhA1_Contig316.frz3.gene14"/>
</dbReference>
<accession>A0A1I8BLY4</accession>
<keyword evidence="1" id="KW-1185">Reference proteome</keyword>
<name>A0A1I8BLY4_MELHA</name>
<protein>
    <submittedName>
        <fullName evidence="2">Uncharacterized protein</fullName>
    </submittedName>
</protein>